<dbReference type="AlphaFoldDB" id="A0A8T2VFW3"/>
<protein>
    <submittedName>
        <fullName evidence="1">Uncharacterized protein</fullName>
    </submittedName>
</protein>
<dbReference type="Proteomes" id="UP000825935">
    <property type="component" value="Chromosome 1"/>
</dbReference>
<keyword evidence="2" id="KW-1185">Reference proteome</keyword>
<name>A0A8T2VFW3_CERRI</name>
<proteinExistence type="predicted"/>
<comment type="caution">
    <text evidence="1">The sequence shown here is derived from an EMBL/GenBank/DDBJ whole genome shotgun (WGS) entry which is preliminary data.</text>
</comment>
<dbReference type="EMBL" id="CM035406">
    <property type="protein sequence ID" value="KAH7447381.1"/>
    <property type="molecule type" value="Genomic_DNA"/>
</dbReference>
<evidence type="ECO:0000313" key="1">
    <source>
        <dbReference type="EMBL" id="KAH7447381.1"/>
    </source>
</evidence>
<organism evidence="1 2">
    <name type="scientific">Ceratopteris richardii</name>
    <name type="common">Triangle waterfern</name>
    <dbReference type="NCBI Taxonomy" id="49495"/>
    <lineage>
        <taxon>Eukaryota</taxon>
        <taxon>Viridiplantae</taxon>
        <taxon>Streptophyta</taxon>
        <taxon>Embryophyta</taxon>
        <taxon>Tracheophyta</taxon>
        <taxon>Polypodiopsida</taxon>
        <taxon>Polypodiidae</taxon>
        <taxon>Polypodiales</taxon>
        <taxon>Pteridineae</taxon>
        <taxon>Pteridaceae</taxon>
        <taxon>Parkerioideae</taxon>
        <taxon>Ceratopteris</taxon>
    </lineage>
</organism>
<sequence>MLCFIHRSGVFWATSQCCKDEMQIRFGTDEHVRGGWFIQRSRSFGPLPLWSLSIKGNLAFQLCRGTIFCLWTADCYFSTNLQCLLLAQQESINYGPIKCFLK</sequence>
<gene>
    <name evidence="1" type="ORF">KP509_01G104200</name>
</gene>
<reference evidence="1" key="1">
    <citation type="submission" date="2021-08" db="EMBL/GenBank/DDBJ databases">
        <title>WGS assembly of Ceratopteris richardii.</title>
        <authorList>
            <person name="Marchant D.B."/>
            <person name="Chen G."/>
            <person name="Jenkins J."/>
            <person name="Shu S."/>
            <person name="Leebens-Mack J."/>
            <person name="Grimwood J."/>
            <person name="Schmutz J."/>
            <person name="Soltis P."/>
            <person name="Soltis D."/>
            <person name="Chen Z.-H."/>
        </authorList>
    </citation>
    <scope>NUCLEOTIDE SEQUENCE</scope>
    <source>
        <strain evidence="1">Whitten #5841</strain>
        <tissue evidence="1">Leaf</tissue>
    </source>
</reference>
<accession>A0A8T2VFW3</accession>
<evidence type="ECO:0000313" key="2">
    <source>
        <dbReference type="Proteomes" id="UP000825935"/>
    </source>
</evidence>